<dbReference type="SMART" id="SM00551">
    <property type="entry name" value="ZnF_TAZ"/>
    <property type="match status" value="2"/>
</dbReference>
<keyword evidence="4" id="KW-0808">Transferase</keyword>
<dbReference type="Gene3D" id="2.10.110.40">
    <property type="match status" value="1"/>
</dbReference>
<evidence type="ECO:0000256" key="10">
    <source>
        <dbReference type="ARBA" id="ARBA00023015"/>
    </source>
</evidence>
<comment type="catalytic activity">
    <reaction evidence="16">
        <text>L-lysyl-[protein] + acetyl-CoA = N(6)-acetyl-L-lysyl-[protein] + CoA + H(+)</text>
        <dbReference type="Rhea" id="RHEA:45948"/>
        <dbReference type="Rhea" id="RHEA-COMP:9752"/>
        <dbReference type="Rhea" id="RHEA-COMP:10731"/>
        <dbReference type="ChEBI" id="CHEBI:15378"/>
        <dbReference type="ChEBI" id="CHEBI:29969"/>
        <dbReference type="ChEBI" id="CHEBI:57287"/>
        <dbReference type="ChEBI" id="CHEBI:57288"/>
        <dbReference type="ChEBI" id="CHEBI:61930"/>
        <dbReference type="EC" id="2.3.1.48"/>
    </reaction>
</comment>
<feature type="region of interest" description="Disordered" evidence="20">
    <location>
        <begin position="1049"/>
        <end position="1175"/>
    </location>
</feature>
<feature type="domain" description="CBP/p300-type HAT" evidence="25">
    <location>
        <begin position="1417"/>
        <end position="1797"/>
    </location>
</feature>
<name>A0A8D8R581_9HEMI</name>
<evidence type="ECO:0000313" key="26">
    <source>
        <dbReference type="EMBL" id="CAG6643402.1"/>
    </source>
</evidence>
<feature type="compositionally biased region" description="Low complexity" evidence="20">
    <location>
        <begin position="213"/>
        <end position="227"/>
    </location>
</feature>
<feature type="compositionally biased region" description="Polar residues" evidence="20">
    <location>
        <begin position="566"/>
        <end position="585"/>
    </location>
</feature>
<feature type="compositionally biased region" description="Low complexity" evidence="20">
    <location>
        <begin position="837"/>
        <end position="851"/>
    </location>
</feature>
<dbReference type="InterPro" id="IPR001487">
    <property type="entry name" value="Bromodomain"/>
</dbReference>
<dbReference type="Pfam" id="PF23570">
    <property type="entry name" value="PHD_P300"/>
    <property type="match status" value="1"/>
</dbReference>
<dbReference type="PROSITE" id="PS50134">
    <property type="entry name" value="ZF_TAZ"/>
    <property type="match status" value="2"/>
</dbReference>
<dbReference type="InterPro" id="IPR018359">
    <property type="entry name" value="Bromodomain_CS"/>
</dbReference>
<protein>
    <recommendedName>
        <fullName evidence="2">histone acetyltransferase</fullName>
        <ecNumber evidence="2">2.3.1.48</ecNumber>
    </recommendedName>
</protein>
<dbReference type="GO" id="GO:0031490">
    <property type="term" value="F:chromatin DNA binding"/>
    <property type="evidence" value="ECO:0007669"/>
    <property type="project" value="TreeGrafter"/>
</dbReference>
<dbReference type="InterPro" id="IPR031162">
    <property type="entry name" value="CBP_P300_HAT"/>
</dbReference>
<comment type="subcellular location">
    <subcellularLocation>
        <location evidence="1">Nucleus</location>
    </subcellularLocation>
</comment>
<organism evidence="26">
    <name type="scientific">Cacopsylla melanoneura</name>
    <dbReference type="NCBI Taxonomy" id="428564"/>
    <lineage>
        <taxon>Eukaryota</taxon>
        <taxon>Metazoa</taxon>
        <taxon>Ecdysozoa</taxon>
        <taxon>Arthropoda</taxon>
        <taxon>Hexapoda</taxon>
        <taxon>Insecta</taxon>
        <taxon>Pterygota</taxon>
        <taxon>Neoptera</taxon>
        <taxon>Paraneoptera</taxon>
        <taxon>Hemiptera</taxon>
        <taxon>Sternorrhyncha</taxon>
        <taxon>Psylloidea</taxon>
        <taxon>Psyllidae</taxon>
        <taxon>Psyllinae</taxon>
        <taxon>Cacopsylla</taxon>
    </lineage>
</organism>
<feature type="compositionally biased region" description="Gly residues" evidence="20">
    <location>
        <begin position="517"/>
        <end position="533"/>
    </location>
</feature>
<dbReference type="GO" id="GO:0004402">
    <property type="term" value="F:histone acetyltransferase activity"/>
    <property type="evidence" value="ECO:0007669"/>
    <property type="project" value="InterPro"/>
</dbReference>
<dbReference type="InterPro" id="IPR043145">
    <property type="entry name" value="Znf_ZZ_sf"/>
</dbReference>
<dbReference type="InterPro" id="IPR036529">
    <property type="entry name" value="KIX_dom_sf"/>
</dbReference>
<dbReference type="Pfam" id="PF00439">
    <property type="entry name" value="Bromodomain"/>
    <property type="match status" value="1"/>
</dbReference>
<keyword evidence="13" id="KW-0804">Transcription</keyword>
<evidence type="ECO:0000256" key="7">
    <source>
        <dbReference type="ARBA" id="ARBA00022771"/>
    </source>
</evidence>
<dbReference type="PRINTS" id="PR00503">
    <property type="entry name" value="BROMODOMAIN"/>
</dbReference>
<evidence type="ECO:0000256" key="15">
    <source>
        <dbReference type="ARBA" id="ARBA00023315"/>
    </source>
</evidence>
<feature type="compositionally biased region" description="Gly residues" evidence="20">
    <location>
        <begin position="232"/>
        <end position="247"/>
    </location>
</feature>
<dbReference type="GO" id="GO:0003713">
    <property type="term" value="F:transcription coactivator activity"/>
    <property type="evidence" value="ECO:0007669"/>
    <property type="project" value="TreeGrafter"/>
</dbReference>
<dbReference type="FunFam" id="1.20.920.10:FF:000001">
    <property type="entry name" value="Histone acetyltransferase p300"/>
    <property type="match status" value="1"/>
</dbReference>
<sequence length="1962" mass="213234">MQSTHEKKEKSLLNGGSTGVALSHVHHVSSLAPFHSGARVNSSSPMNNIKNRYDDYVISGGIVPTSNENQLIKPGVGVGSGVGGGLGGPSSMGDVNFASATNSLIKQGPIGGRGGPGGLQNGPVGANNMGGAGGMHQQGYLVNHQMTNNMSGGHLQQQTSYSGGYGSPGPGAPQQQQQVVQQASQAQAQQQRPGPNMFGPGPNPGGAGPMPPGLQQQGPPQQQVQGAPPGGPMGAGGNVVVGGAGGPPGAPGSSQAPGGAPPGGGGPTPGDPDKKKLIQQQLVLLLHAHQCQRRESQSNGERRPCLLPHCKTMKNVLNHITTCQAYRSCSVSHCTSSRQIISHWKHCTRSDCPVCLPLKSRTPTNVLMQQNAPVTTSTTTQPRPSPSDMRRACDALGIQCPAPGADLNTAPVTLQQVVRPPSANQTPPTSGVVLGQQLITAVSGANQGPPGPGVSSVAGLGPPHNSLVENNSNVFMTSNTSTTPSQAQQAQQSIANIQHSLFVGLGGDDGSGMNMGQSGGPGQTSVGPGGGGPNQMLPNVKPEWHLDPTSGVVTSTPPTSDILLPQLSSHQSGGVPDMNSQQLNQLAGGPGSQVGGPLSNATGTVGPNANGTLGAGPGGVPNLGGGGLGQQPSGQQVQFQIDQIAAANVHRTKDWQFSVMPNLRNHLVFKLVQTIFPTFNPQALHDRRMVQLVEYAKKVEGQMFEMSESRSEYYHRLAEKIYKWNTELDEKKQKRKEMQEQQQRLQQQGVRAPGPGGVLSQQVQPGLGGLQQQNPVLGQGVPGGPQMQLRPDLLQPGQNIRMQNIRVTERSNVDLLSGQNMSGLLNQQTGGPGPLDSILSMSSQGQQQQNLMGGGGAGSLPPPPYNTVQPPTTSPFNFQDTEPPANKRRRVDSDLDPSTGDLANPPSHPPIEFTQPRSQGPPSNQNQFTLPPFASPSHQPPSVSPSPVGAGAGKDSLGSHLLNSSSPASSGYASGGTSSIGKSYDAAGMNTAPAGLQAALGAAQQGLPNHVTPLVNASGGNSVLNNNINNNNNNSLGVVNNIMIKQELDQFGSGPGGPLSTEMASHIKQEPRSVASQQDLKDNNLSSLSMDVKSVKREVKEEEDSNQESAGTGKNMGNSVKPEIKEEDEDAEDHKESSSGSPSTKVKTEPPPSSAVSTTDVKPVVPEPIPTTDKKKKCLFKPEELRAALMPTLENLIRQEPEAMPFRQPVDPAVLGIPDYFNIIKEPMDLSTIAWKLDNGQYSDPWKYVDDVWLMFNNAWIYNRKTSRVYRYCTKLSEVFEQAIDPVMKSLGYCCGRKYTFNPQVLCCFGKPMCTIARDHKYFAYQNRYTYCAKCFNDIPGDTVTLSDDPTQPETVIKKEDFRELKNDDLEHEPFVECSDCGRQLHQICVLHMEPIWNGFTCDNCLKKKGTKRKDNRYNSKRLPVTKLSTYIETRVNNFLKKKEAGAGEVHIRVVASNEKIVEVKPGMKNRFQGEMCETFPYRAKALFAFEEIDGVDVCFFGMHVQEYGSECSPPNTRRVYIAYLDSVHFFRPRQYRTAVYHEILLGYLDYVKQMGYTMAHIWACPPSEGDDYIFHCHPVEQKIPKPKKLQDWYRKMLEKGFDEKIVVDFKDILKQAMEDNMVSVSELPYFEGDFWPNILEESIKELDQEEEEQKKKEAVAAQEAANTEILTEDDEGEGIAGKKKGQKKVKSKSKSKSSQRKSSSKKSSGGNDLSAKIFATMEKHKEVFFVIRLHSVQSAANLGPIQDPDPSINCDLMDGRDAFLTMARDRHYEFSSLRRAKYSSMAMLFELHNQSTDKFVYTCNNCRNQVETRYHCTICDDFDLCVPCYKKDGHEHKMDKLGLDLDDGSAPSDQKQVADQDAHKHSILRFFQSLTHAFNCRNANCQLPSCHKMKRVLQHSKICKRKEKGVCPICKQLQALCCYHAKYCHNSKCDVPFCATIKRKMEQHKREQRLQQVRYFF</sequence>
<evidence type="ECO:0000259" key="25">
    <source>
        <dbReference type="PROSITE" id="PS51727"/>
    </source>
</evidence>
<feature type="compositionally biased region" description="Polar residues" evidence="20">
    <location>
        <begin position="599"/>
        <end position="611"/>
    </location>
</feature>
<feature type="zinc finger region" description="TAZ-type" evidence="18">
    <location>
        <begin position="1861"/>
        <end position="1942"/>
    </location>
</feature>
<feature type="domain" description="TAZ-type" evidence="22">
    <location>
        <begin position="1861"/>
        <end position="1942"/>
    </location>
</feature>
<evidence type="ECO:0000256" key="3">
    <source>
        <dbReference type="ARBA" id="ARBA00022481"/>
    </source>
</evidence>
<evidence type="ECO:0000256" key="20">
    <source>
        <dbReference type="SAM" id="MobiDB-lite"/>
    </source>
</evidence>
<evidence type="ECO:0000256" key="14">
    <source>
        <dbReference type="ARBA" id="ARBA00023242"/>
    </source>
</evidence>
<evidence type="ECO:0000259" key="24">
    <source>
        <dbReference type="PROSITE" id="PS50952"/>
    </source>
</evidence>
<dbReference type="SMART" id="SM00291">
    <property type="entry name" value="ZnF_ZZ"/>
    <property type="match status" value="1"/>
</dbReference>
<dbReference type="CDD" id="cd15802">
    <property type="entry name" value="RING_CBP-p300"/>
    <property type="match status" value="1"/>
</dbReference>
<feature type="region of interest" description="Disordered" evidence="20">
    <location>
        <begin position="146"/>
        <end position="274"/>
    </location>
</feature>
<evidence type="ECO:0000256" key="16">
    <source>
        <dbReference type="ARBA" id="ARBA00048017"/>
    </source>
</evidence>
<dbReference type="GO" id="GO:0005634">
    <property type="term" value="C:nucleus"/>
    <property type="evidence" value="ECO:0007669"/>
    <property type="project" value="UniProtKB-SubCell"/>
</dbReference>
<dbReference type="EMBL" id="HBUF01127134">
    <property type="protein sequence ID" value="CAG6643402.1"/>
    <property type="molecule type" value="Transcribed_RNA"/>
</dbReference>
<dbReference type="PROSITE" id="PS00633">
    <property type="entry name" value="BROMODOMAIN_1"/>
    <property type="match status" value="1"/>
</dbReference>
<feature type="compositionally biased region" description="Basic and acidic residues" evidence="20">
    <location>
        <begin position="1648"/>
        <end position="1659"/>
    </location>
</feature>
<proteinExistence type="predicted"/>
<dbReference type="InterPro" id="IPR013083">
    <property type="entry name" value="Znf_RING/FYVE/PHD"/>
</dbReference>
<dbReference type="PROSITE" id="PS50135">
    <property type="entry name" value="ZF_ZZ_2"/>
    <property type="match status" value="1"/>
</dbReference>
<reference evidence="26" key="1">
    <citation type="submission" date="2021-05" db="EMBL/GenBank/DDBJ databases">
        <authorList>
            <person name="Alioto T."/>
            <person name="Alioto T."/>
            <person name="Gomez Garrido J."/>
        </authorList>
    </citation>
    <scope>NUCLEOTIDE SEQUENCE</scope>
</reference>
<dbReference type="Pfam" id="PF06001">
    <property type="entry name" value="RING_CBP-p300"/>
    <property type="match status" value="1"/>
</dbReference>
<dbReference type="InterPro" id="IPR003101">
    <property type="entry name" value="KIX_dom"/>
</dbReference>
<dbReference type="Pfam" id="PF02172">
    <property type="entry name" value="KIX"/>
    <property type="match status" value="1"/>
</dbReference>
<dbReference type="PANTHER" id="PTHR13808">
    <property type="entry name" value="CBP/P300-RELATED"/>
    <property type="match status" value="1"/>
</dbReference>
<dbReference type="SMART" id="SM00297">
    <property type="entry name" value="BROMO"/>
    <property type="match status" value="1"/>
</dbReference>
<dbReference type="PROSITE" id="PS01357">
    <property type="entry name" value="ZF_ZZ_1"/>
    <property type="match status" value="1"/>
</dbReference>
<dbReference type="InterPro" id="IPR038547">
    <property type="entry name" value="RING_CBP-p300_sf"/>
</dbReference>
<dbReference type="Pfam" id="PF02135">
    <property type="entry name" value="zf-TAZ"/>
    <property type="match status" value="2"/>
</dbReference>
<keyword evidence="12" id="KW-0010">Activator</keyword>
<dbReference type="InterPro" id="IPR036427">
    <property type="entry name" value="Bromodomain-like_sf"/>
</dbReference>
<keyword evidence="11 17" id="KW-0103">Bromodomain</keyword>
<dbReference type="PANTHER" id="PTHR13808:SF1">
    <property type="entry name" value="HISTONE ACETYLTRANSFERASE"/>
    <property type="match status" value="1"/>
</dbReference>
<feature type="compositionally biased region" description="Polar residues" evidence="20">
    <location>
        <begin position="1074"/>
        <end position="1089"/>
    </location>
</feature>
<feature type="region of interest" description="Disordered" evidence="20">
    <location>
        <begin position="821"/>
        <end position="979"/>
    </location>
</feature>
<dbReference type="PROSITE" id="PS51727">
    <property type="entry name" value="CBP_P300_HAT"/>
    <property type="match status" value="1"/>
</dbReference>
<keyword evidence="7 19" id="KW-0863">Zinc-finger</keyword>
<dbReference type="Gene3D" id="3.30.60.90">
    <property type="match status" value="1"/>
</dbReference>
<evidence type="ECO:0000256" key="17">
    <source>
        <dbReference type="PROSITE-ProRule" id="PRU00035"/>
    </source>
</evidence>
<dbReference type="PROSITE" id="PS50014">
    <property type="entry name" value="BROMODOMAIN_2"/>
    <property type="match status" value="1"/>
</dbReference>
<dbReference type="InterPro" id="IPR056484">
    <property type="entry name" value="PHD_P300"/>
</dbReference>
<evidence type="ECO:0000256" key="18">
    <source>
        <dbReference type="PROSITE-ProRule" id="PRU00203"/>
    </source>
</evidence>
<feature type="compositionally biased region" description="Low complexity" evidence="20">
    <location>
        <begin position="1660"/>
        <end position="1669"/>
    </location>
</feature>
<evidence type="ECO:0000259" key="23">
    <source>
        <dbReference type="PROSITE" id="PS50135"/>
    </source>
</evidence>
<feature type="compositionally biased region" description="Gly residues" evidence="20">
    <location>
        <begin position="613"/>
        <end position="629"/>
    </location>
</feature>
<dbReference type="InterPro" id="IPR000433">
    <property type="entry name" value="Znf_ZZ"/>
</dbReference>
<keyword evidence="5 18" id="KW-0479">Metal-binding</keyword>
<keyword evidence="10" id="KW-0805">Transcription regulation</keyword>
<dbReference type="Gene3D" id="1.20.1020.10">
    <property type="entry name" value="TAZ domain"/>
    <property type="match status" value="2"/>
</dbReference>
<keyword evidence="6" id="KW-0677">Repeat</keyword>
<dbReference type="Gene3D" id="1.20.920.10">
    <property type="entry name" value="Bromodomain-like"/>
    <property type="match status" value="1"/>
</dbReference>
<dbReference type="SUPFAM" id="SSF47370">
    <property type="entry name" value="Bromodomain"/>
    <property type="match status" value="1"/>
</dbReference>
<dbReference type="GO" id="GO:0045944">
    <property type="term" value="P:positive regulation of transcription by RNA polymerase II"/>
    <property type="evidence" value="ECO:0007669"/>
    <property type="project" value="TreeGrafter"/>
</dbReference>
<feature type="compositionally biased region" description="Polar residues" evidence="20">
    <location>
        <begin position="915"/>
        <end position="929"/>
    </location>
</feature>
<feature type="compositionally biased region" description="Low complexity" evidence="20">
    <location>
        <begin position="172"/>
        <end position="200"/>
    </location>
</feature>
<evidence type="ECO:0000259" key="21">
    <source>
        <dbReference type="PROSITE" id="PS50014"/>
    </source>
</evidence>
<evidence type="ECO:0000256" key="2">
    <source>
        <dbReference type="ARBA" id="ARBA00013184"/>
    </source>
</evidence>
<dbReference type="InterPro" id="IPR035898">
    <property type="entry name" value="TAZ_dom_sf"/>
</dbReference>
<keyword evidence="15" id="KW-0012">Acyltransferase</keyword>
<dbReference type="CDD" id="cd05495">
    <property type="entry name" value="Bromo_cbp_like"/>
    <property type="match status" value="1"/>
</dbReference>
<dbReference type="Gene3D" id="1.10.246.20">
    <property type="entry name" value="Coactivator CBP, KIX domain"/>
    <property type="match status" value="1"/>
</dbReference>
<keyword evidence="14" id="KW-0539">Nucleus</keyword>
<feature type="compositionally biased region" description="Polar residues" evidence="20">
    <location>
        <begin position="1107"/>
        <end position="1118"/>
    </location>
</feature>
<feature type="region of interest" description="Disordered" evidence="20">
    <location>
        <begin position="1648"/>
        <end position="1713"/>
    </location>
</feature>
<feature type="compositionally biased region" description="Polar residues" evidence="20">
    <location>
        <begin position="146"/>
        <end position="155"/>
    </location>
</feature>
<evidence type="ECO:0000256" key="8">
    <source>
        <dbReference type="ARBA" id="ARBA00022833"/>
    </source>
</evidence>
<accession>A0A8D8R581</accession>
<evidence type="ECO:0000256" key="13">
    <source>
        <dbReference type="ARBA" id="ARBA00023163"/>
    </source>
</evidence>
<feature type="compositionally biased region" description="Low complexity" evidence="20">
    <location>
        <begin position="958"/>
        <end position="979"/>
    </location>
</feature>
<evidence type="ECO:0000256" key="1">
    <source>
        <dbReference type="ARBA" id="ARBA00004123"/>
    </source>
</evidence>
<dbReference type="SUPFAM" id="SSF47040">
    <property type="entry name" value="Kix domain of CBP (creb binding protein)"/>
    <property type="match status" value="1"/>
</dbReference>
<feature type="domain" description="KIX" evidence="24">
    <location>
        <begin position="650"/>
        <end position="729"/>
    </location>
</feature>
<feature type="domain" description="ZZ-type" evidence="23">
    <location>
        <begin position="1799"/>
        <end position="1847"/>
    </location>
</feature>
<feature type="compositionally biased region" description="Basic residues" evidence="20">
    <location>
        <begin position="1682"/>
        <end position="1705"/>
    </location>
</feature>
<feature type="domain" description="Bromo" evidence="21">
    <location>
        <begin position="1198"/>
        <end position="1270"/>
    </location>
</feature>
<dbReference type="Pfam" id="PF08214">
    <property type="entry name" value="HAT_KAT11"/>
    <property type="match status" value="1"/>
</dbReference>
<keyword evidence="9" id="KW-0156">Chromatin regulator</keyword>
<evidence type="ECO:0000256" key="19">
    <source>
        <dbReference type="PROSITE-ProRule" id="PRU00228"/>
    </source>
</evidence>
<dbReference type="SUPFAM" id="SSF57850">
    <property type="entry name" value="RING/U-box"/>
    <property type="match status" value="1"/>
</dbReference>
<keyword evidence="3" id="KW-0488">Methylation</keyword>
<keyword evidence="8 18" id="KW-0862">Zinc</keyword>
<dbReference type="EC" id="2.3.1.48" evidence="2"/>
<evidence type="ECO:0000256" key="9">
    <source>
        <dbReference type="ARBA" id="ARBA00022853"/>
    </source>
</evidence>
<evidence type="ECO:0000256" key="4">
    <source>
        <dbReference type="ARBA" id="ARBA00022679"/>
    </source>
</evidence>
<feature type="domain" description="TAZ-type" evidence="22">
    <location>
        <begin position="271"/>
        <end position="358"/>
    </location>
</feature>
<dbReference type="GO" id="GO:0000123">
    <property type="term" value="C:histone acetyltransferase complex"/>
    <property type="evidence" value="ECO:0007669"/>
    <property type="project" value="TreeGrafter"/>
</dbReference>
<dbReference type="InterPro" id="IPR010303">
    <property type="entry name" value="RING_CBP-p300"/>
</dbReference>
<evidence type="ECO:0000256" key="5">
    <source>
        <dbReference type="ARBA" id="ARBA00022723"/>
    </source>
</evidence>
<dbReference type="SUPFAM" id="SSF57933">
    <property type="entry name" value="TAZ domain"/>
    <property type="match status" value="2"/>
</dbReference>
<feature type="region of interest" description="Disordered" evidence="20">
    <location>
        <begin position="733"/>
        <end position="755"/>
    </location>
</feature>
<dbReference type="PROSITE" id="PS50952">
    <property type="entry name" value="KIX"/>
    <property type="match status" value="1"/>
</dbReference>
<dbReference type="SMART" id="SM01250">
    <property type="entry name" value="KAT11"/>
    <property type="match status" value="1"/>
</dbReference>
<dbReference type="GO" id="GO:0008270">
    <property type="term" value="F:zinc ion binding"/>
    <property type="evidence" value="ECO:0007669"/>
    <property type="project" value="UniProtKB-KW"/>
</dbReference>
<dbReference type="InterPro" id="IPR013178">
    <property type="entry name" value="Histone_AcTrfase_Rtt109/CBP"/>
</dbReference>
<dbReference type="GO" id="GO:0140297">
    <property type="term" value="F:DNA-binding transcription factor binding"/>
    <property type="evidence" value="ECO:0007669"/>
    <property type="project" value="UniProtKB-ARBA"/>
</dbReference>
<dbReference type="InterPro" id="IPR000197">
    <property type="entry name" value="Znf_TAZ"/>
</dbReference>
<feature type="region of interest" description="Disordered" evidence="20">
    <location>
        <begin position="510"/>
        <end position="636"/>
    </location>
</feature>
<evidence type="ECO:0000259" key="22">
    <source>
        <dbReference type="PROSITE" id="PS50134"/>
    </source>
</evidence>
<dbReference type="GO" id="GO:0005667">
    <property type="term" value="C:transcription regulator complex"/>
    <property type="evidence" value="ECO:0007669"/>
    <property type="project" value="TreeGrafter"/>
</dbReference>
<dbReference type="Gene3D" id="3.30.40.10">
    <property type="entry name" value="Zinc/RING finger domain, C3HC4 (zinc finger)"/>
    <property type="match status" value="1"/>
</dbReference>
<evidence type="ECO:0000256" key="6">
    <source>
        <dbReference type="ARBA" id="ARBA00022737"/>
    </source>
</evidence>
<dbReference type="Pfam" id="PF00569">
    <property type="entry name" value="ZZ"/>
    <property type="match status" value="1"/>
</dbReference>
<dbReference type="CDD" id="cd02337">
    <property type="entry name" value="ZZ_CBP"/>
    <property type="match status" value="1"/>
</dbReference>
<dbReference type="CDD" id="cd15557">
    <property type="entry name" value="PHD_CBP_p300"/>
    <property type="match status" value="1"/>
</dbReference>
<feature type="zinc finger region" description="TAZ-type" evidence="18">
    <location>
        <begin position="271"/>
        <end position="358"/>
    </location>
</feature>
<dbReference type="FunFam" id="3.30.60.90:FF:000003">
    <property type="entry name" value="E1A binding protein p300"/>
    <property type="match status" value="1"/>
</dbReference>
<evidence type="ECO:0000256" key="11">
    <source>
        <dbReference type="ARBA" id="ARBA00023117"/>
    </source>
</evidence>
<feature type="compositionally biased region" description="Low complexity" evidence="20">
    <location>
        <begin position="548"/>
        <end position="560"/>
    </location>
</feature>
<evidence type="ECO:0000256" key="12">
    <source>
        <dbReference type="ARBA" id="ARBA00023159"/>
    </source>
</evidence>